<keyword evidence="2" id="KW-0808">Transferase</keyword>
<dbReference type="Proteomes" id="UP000255335">
    <property type="component" value="Unassembled WGS sequence"/>
</dbReference>
<dbReference type="GO" id="GO:0032259">
    <property type="term" value="P:methylation"/>
    <property type="evidence" value="ECO:0007669"/>
    <property type="project" value="UniProtKB-KW"/>
</dbReference>
<evidence type="ECO:0000313" key="3">
    <source>
        <dbReference type="Proteomes" id="UP000255335"/>
    </source>
</evidence>
<sequence>MLEDAIKWNERYKQGFMPSEPSAFVIKACDVLKDIFSIKADSKHLDSKKRPQNTRLKALDIACGNGRHSKILASLGFCVESVDISQVALENLSHIPHITPICADLDSFSITQKYDVILNSFFLDRRQFTPMINALNPNGIVLFETFIDKDSHSIKHDKALYMGELEQVFSPHNHFEILHSHIYENTRAESAYRHIIQLIAQYKPKVESNPIRNAYDL</sequence>
<evidence type="ECO:0000313" key="2">
    <source>
        <dbReference type="EMBL" id="STP09403.1"/>
    </source>
</evidence>
<proteinExistence type="predicted"/>
<dbReference type="InterPro" id="IPR029063">
    <property type="entry name" value="SAM-dependent_MTases_sf"/>
</dbReference>
<dbReference type="Gene3D" id="3.40.50.150">
    <property type="entry name" value="Vaccinia Virus protein VP39"/>
    <property type="match status" value="1"/>
</dbReference>
<dbReference type="InterPro" id="IPR015985">
    <property type="entry name" value="TehB-like_dom"/>
</dbReference>
<feature type="domain" description="Tellurite resistance methyltransferase TehB-like" evidence="1">
    <location>
        <begin position="56"/>
        <end position="134"/>
    </location>
</feature>
<gene>
    <name evidence="2" type="primary">tehB</name>
    <name evidence="2" type="ORF">NCTC12221_00846</name>
</gene>
<dbReference type="GO" id="GO:0008168">
    <property type="term" value="F:methyltransferase activity"/>
    <property type="evidence" value="ECO:0007669"/>
    <property type="project" value="UniProtKB-KW"/>
</dbReference>
<keyword evidence="2" id="KW-0489">Methyltransferase</keyword>
<protein>
    <submittedName>
        <fullName evidence="2">Putative telleurite resistance protein</fullName>
        <ecNumber evidence="2">2.1.1.-</ecNumber>
    </submittedName>
</protein>
<evidence type="ECO:0000259" key="1">
    <source>
        <dbReference type="Pfam" id="PF03848"/>
    </source>
</evidence>
<dbReference type="RefSeq" id="WP_115026107.1">
    <property type="nucleotide sequence ID" value="NZ_UGHZ01000001.1"/>
</dbReference>
<dbReference type="EMBL" id="UGHZ01000001">
    <property type="protein sequence ID" value="STP09403.1"/>
    <property type="molecule type" value="Genomic_DNA"/>
</dbReference>
<organism evidence="2 3">
    <name type="scientific">Helicobacter cinaedi</name>
    <dbReference type="NCBI Taxonomy" id="213"/>
    <lineage>
        <taxon>Bacteria</taxon>
        <taxon>Pseudomonadati</taxon>
        <taxon>Campylobacterota</taxon>
        <taxon>Epsilonproteobacteria</taxon>
        <taxon>Campylobacterales</taxon>
        <taxon>Helicobacteraceae</taxon>
        <taxon>Helicobacter</taxon>
    </lineage>
</organism>
<reference evidence="2 3" key="1">
    <citation type="submission" date="2018-06" db="EMBL/GenBank/DDBJ databases">
        <authorList>
            <consortium name="Pathogen Informatics"/>
            <person name="Doyle S."/>
        </authorList>
    </citation>
    <scope>NUCLEOTIDE SEQUENCE [LARGE SCALE GENOMIC DNA]</scope>
    <source>
        <strain evidence="2 3">NCTC12221</strain>
    </source>
</reference>
<dbReference type="SUPFAM" id="SSF53335">
    <property type="entry name" value="S-adenosyl-L-methionine-dependent methyltransferases"/>
    <property type="match status" value="1"/>
</dbReference>
<dbReference type="EC" id="2.1.1.-" evidence="2"/>
<dbReference type="AlphaFoldDB" id="A0A377JP88"/>
<name>A0A377JP88_9HELI</name>
<accession>A0A377JP88</accession>
<dbReference type="Pfam" id="PF03848">
    <property type="entry name" value="TehB"/>
    <property type="match status" value="1"/>
</dbReference>
<dbReference type="CDD" id="cd02440">
    <property type="entry name" value="AdoMet_MTases"/>
    <property type="match status" value="1"/>
</dbReference>